<dbReference type="GO" id="GO:0003723">
    <property type="term" value="F:RNA binding"/>
    <property type="evidence" value="ECO:0007669"/>
    <property type="project" value="InterPro"/>
</dbReference>
<dbReference type="RefSeq" id="WP_034840908.1">
    <property type="nucleotide sequence ID" value="NZ_JOKH01000006.1"/>
</dbReference>
<dbReference type="CDD" id="cd09756">
    <property type="entry name" value="Cas5_I-E"/>
    <property type="match status" value="1"/>
</dbReference>
<protein>
    <submittedName>
        <fullName evidence="2">CRISPR-associated protein Cas5</fullName>
    </submittedName>
</protein>
<evidence type="ECO:0000313" key="2">
    <source>
        <dbReference type="EMBL" id="KEQ16234.1"/>
    </source>
</evidence>
<dbReference type="OrthoDB" id="5704083at2"/>
<sequence>MNYLLFRLYGPMASWGEIALGENRHSASYPGKSAILGLLGAALGIRRGDESSQQALAQDYSIAVKQVSAGGFLMDYHTAQAPKNEAKGFHFRTRRDEIVLGKKPLGTVLSSREYRTDALAIVAIRASEQAYWSLQQLQQALLKPMFHLYLGRKACPLAAPLQPELMEAEGFLKALTDYQPKELLSREYDWATDERFLKKDNACHYYWQGKLTDFAQPDEVPASQVHQLVRHDQPLSRRRWQFQPRKENLWLQQLTVREDS</sequence>
<dbReference type="Pfam" id="PF09704">
    <property type="entry name" value="Cas_Cas5d"/>
    <property type="match status" value="1"/>
</dbReference>
<dbReference type="EMBL" id="JOKH01000006">
    <property type="protein sequence ID" value="KEQ16234.1"/>
    <property type="molecule type" value="Genomic_DNA"/>
</dbReference>
<dbReference type="Proteomes" id="UP000028073">
    <property type="component" value="Unassembled WGS sequence"/>
</dbReference>
<dbReference type="eggNOG" id="ENOG502Z8QG">
    <property type="taxonomic scope" value="Bacteria"/>
</dbReference>
<organism evidence="2 3">
    <name type="scientific">Endozoicomonas numazuensis</name>
    <dbReference type="NCBI Taxonomy" id="1137799"/>
    <lineage>
        <taxon>Bacteria</taxon>
        <taxon>Pseudomonadati</taxon>
        <taxon>Pseudomonadota</taxon>
        <taxon>Gammaproteobacteria</taxon>
        <taxon>Oceanospirillales</taxon>
        <taxon>Endozoicomonadaceae</taxon>
        <taxon>Endozoicomonas</taxon>
    </lineage>
</organism>
<comment type="caution">
    <text evidence="2">The sequence shown here is derived from an EMBL/GenBank/DDBJ whole genome shotgun (WGS) entry which is preliminary data.</text>
</comment>
<evidence type="ECO:0000313" key="3">
    <source>
        <dbReference type="Proteomes" id="UP000028073"/>
    </source>
</evidence>
<dbReference type="InterPro" id="IPR021124">
    <property type="entry name" value="CRISPR-assoc_prot_Cas5"/>
</dbReference>
<reference evidence="2 3" key="1">
    <citation type="submission" date="2014-06" db="EMBL/GenBank/DDBJ databases">
        <title>Whole Genome Sequences of Three Symbiotic Endozoicomonas Bacteria.</title>
        <authorList>
            <person name="Neave M.J."/>
            <person name="Apprill A."/>
            <person name="Voolstra C.R."/>
        </authorList>
    </citation>
    <scope>NUCLEOTIDE SEQUENCE [LARGE SCALE GENOMIC DNA]</scope>
    <source>
        <strain evidence="2 3">DSM 25634</strain>
    </source>
</reference>
<proteinExistence type="predicted"/>
<dbReference type="AlphaFoldDB" id="A0A081NCR1"/>
<name>A0A081NCR1_9GAMM</name>
<dbReference type="GO" id="GO:0043571">
    <property type="term" value="P:maintenance of CRISPR repeat elements"/>
    <property type="evidence" value="ECO:0007669"/>
    <property type="project" value="InterPro"/>
</dbReference>
<dbReference type="InterPro" id="IPR010147">
    <property type="entry name" value="CRISPR-assoc_prot_CasD"/>
</dbReference>
<dbReference type="NCBIfam" id="TIGR02593">
    <property type="entry name" value="CRISPR_cas5"/>
    <property type="match status" value="1"/>
</dbReference>
<dbReference type="GO" id="GO:0051607">
    <property type="term" value="P:defense response to virus"/>
    <property type="evidence" value="ECO:0007669"/>
    <property type="project" value="UniProtKB-KW"/>
</dbReference>
<accession>A0A081NCR1</accession>
<evidence type="ECO:0000256" key="1">
    <source>
        <dbReference type="ARBA" id="ARBA00023118"/>
    </source>
</evidence>
<dbReference type="InterPro" id="IPR013422">
    <property type="entry name" value="CRISPR-assoc_prot_Cas5_N"/>
</dbReference>
<dbReference type="Gene3D" id="3.30.70.2660">
    <property type="match status" value="1"/>
</dbReference>
<keyword evidence="3" id="KW-1185">Reference proteome</keyword>
<keyword evidence="1" id="KW-0051">Antiviral defense</keyword>
<gene>
    <name evidence="2" type="ORF">GZ78_23710</name>
</gene>
<dbReference type="STRING" id="1137799.GZ78_23710"/>
<dbReference type="NCBIfam" id="TIGR01868">
    <property type="entry name" value="casD_Cas5e"/>
    <property type="match status" value="1"/>
</dbReference>